<evidence type="ECO:0000256" key="1">
    <source>
        <dbReference type="SAM" id="MobiDB-lite"/>
    </source>
</evidence>
<feature type="compositionally biased region" description="Acidic residues" evidence="1">
    <location>
        <begin position="436"/>
        <end position="454"/>
    </location>
</feature>
<dbReference type="eggNOG" id="KOG1860">
    <property type="taxonomic scope" value="Eukaryota"/>
</dbReference>
<keyword evidence="4" id="KW-1185">Reference proteome</keyword>
<proteinExistence type="predicted"/>
<feature type="compositionally biased region" description="Basic and acidic residues" evidence="1">
    <location>
        <begin position="147"/>
        <end position="164"/>
    </location>
</feature>
<gene>
    <name evidence="3" type="ORF">NAEGRDRAFT_45584</name>
</gene>
<reference evidence="3 4" key="1">
    <citation type="journal article" date="2010" name="Cell">
        <title>The genome of Naegleria gruberi illuminates early eukaryotic versatility.</title>
        <authorList>
            <person name="Fritz-Laylin L.K."/>
            <person name="Prochnik S.E."/>
            <person name="Ginger M.L."/>
            <person name="Dacks J.B."/>
            <person name="Carpenter M.L."/>
            <person name="Field M.C."/>
            <person name="Kuo A."/>
            <person name="Paredez A."/>
            <person name="Chapman J."/>
            <person name="Pham J."/>
            <person name="Shu S."/>
            <person name="Neupane R."/>
            <person name="Cipriano M."/>
            <person name="Mancuso J."/>
            <person name="Tu H."/>
            <person name="Salamov A."/>
            <person name="Lindquist E."/>
            <person name="Shapiro H."/>
            <person name="Lucas S."/>
            <person name="Grigoriev I.V."/>
            <person name="Cande W.Z."/>
            <person name="Fulton C."/>
            <person name="Rokhsar D.S."/>
            <person name="Dawson S.C."/>
        </authorList>
    </citation>
    <scope>NUCLEOTIDE SEQUENCE [LARGE SCALE GENOMIC DNA]</scope>
    <source>
        <strain evidence="3 4">NEG-M</strain>
    </source>
</reference>
<feature type="compositionally biased region" description="Basic and acidic residues" evidence="1">
    <location>
        <begin position="266"/>
        <end position="281"/>
    </location>
</feature>
<dbReference type="EMBL" id="GG738846">
    <property type="protein sequence ID" value="EFC50016.1"/>
    <property type="molecule type" value="Genomic_DNA"/>
</dbReference>
<feature type="region of interest" description="Disordered" evidence="1">
    <location>
        <begin position="416"/>
        <end position="455"/>
    </location>
</feature>
<feature type="compositionally biased region" description="Basic and acidic residues" evidence="1">
    <location>
        <begin position="235"/>
        <end position="252"/>
    </location>
</feature>
<dbReference type="STRING" id="5762.D2UZY9"/>
<dbReference type="InParanoid" id="D2UZY9"/>
<dbReference type="PANTHER" id="PTHR12436">
    <property type="entry name" value="80 KDA MCM3-ASSOCIATED PROTEIN"/>
    <property type="match status" value="1"/>
</dbReference>
<dbReference type="Gene3D" id="1.25.40.990">
    <property type="match status" value="1"/>
</dbReference>
<dbReference type="OMA" id="DEQIPKQ"/>
<dbReference type="Proteomes" id="UP000006671">
    <property type="component" value="Unassembled WGS sequence"/>
</dbReference>
<evidence type="ECO:0000313" key="3">
    <source>
        <dbReference type="EMBL" id="EFC50016.1"/>
    </source>
</evidence>
<organism evidence="4">
    <name type="scientific">Naegleria gruberi</name>
    <name type="common">Amoeba</name>
    <dbReference type="NCBI Taxonomy" id="5762"/>
    <lineage>
        <taxon>Eukaryota</taxon>
        <taxon>Discoba</taxon>
        <taxon>Heterolobosea</taxon>
        <taxon>Tetramitia</taxon>
        <taxon>Eutetramitia</taxon>
        <taxon>Vahlkampfiidae</taxon>
        <taxon>Naegleria</taxon>
    </lineage>
</organism>
<feature type="compositionally biased region" description="Acidic residues" evidence="1">
    <location>
        <begin position="419"/>
        <end position="428"/>
    </location>
</feature>
<feature type="compositionally biased region" description="Basic and acidic residues" evidence="1">
    <location>
        <begin position="181"/>
        <end position="199"/>
    </location>
</feature>
<dbReference type="OrthoDB" id="199574at2759"/>
<evidence type="ECO:0000313" key="4">
    <source>
        <dbReference type="Proteomes" id="UP000006671"/>
    </source>
</evidence>
<accession>D2UZY9</accession>
<dbReference type="GeneID" id="8858932"/>
<dbReference type="GO" id="GO:0006406">
    <property type="term" value="P:mRNA export from nucleus"/>
    <property type="evidence" value="ECO:0007669"/>
    <property type="project" value="TreeGrafter"/>
</dbReference>
<feature type="compositionally biased region" description="Basic and acidic residues" evidence="1">
    <location>
        <begin position="297"/>
        <end position="314"/>
    </location>
</feature>
<feature type="domain" description="SAC3/GANP/THP3 conserved" evidence="2">
    <location>
        <begin position="525"/>
        <end position="822"/>
    </location>
</feature>
<dbReference type="Pfam" id="PF03399">
    <property type="entry name" value="SAC3_GANP"/>
    <property type="match status" value="1"/>
</dbReference>
<feature type="compositionally biased region" description="Basic and acidic residues" evidence="1">
    <location>
        <begin position="328"/>
        <end position="339"/>
    </location>
</feature>
<protein>
    <submittedName>
        <fullName evidence="3">SAC/GANP domain-containing protein</fullName>
    </submittedName>
</protein>
<dbReference type="KEGG" id="ngr:NAEGRDRAFT_45584"/>
<dbReference type="GO" id="GO:0070390">
    <property type="term" value="C:transcription export complex 2"/>
    <property type="evidence" value="ECO:0007669"/>
    <property type="project" value="TreeGrafter"/>
</dbReference>
<dbReference type="InterPro" id="IPR045107">
    <property type="entry name" value="SAC3/GANP/THP3"/>
</dbReference>
<sequence length="1652" mass="191566">MPPREARGNSNPSSGSSRYHRSFKNTSDNTDEQQHKPSRGNYRGGYRGNSRSNSSSRTEETNDTNTQKSTSHRGGHNTQRGPYIPRNSEDLSEGLPKTRVKPYKPGFIKKQKSETLPNFQIVARNDEDEESSQTSNRTKKQPFKKPNPKDLVWERSAERDDEQAPKPPKQTFQKQPFKKPNPKDLVWERPAERDDEQIPKQKLKKQPFKKPNPKDLDEEQNTQKPHRKQPFQKPNPKDLVWERPAERDDEQIPKQTFQKQPFKKPNPKDLVWERPVDKDEPTLTNRIAKKQPFKKPNPKDLVWERPAERDDEQAPKQTFQKQPFKKPNPKDLVWERPAERDDEESEHSHTPSGIHKYLDDLSHGPNIFTLPQGFSGFGSYRDSNLPDNNLFEISKPKIVNINEDEEDNIIKSDEKGVLFEDEEQDEEYYVEKDQTDNEQDEEDNHDEEDQEEDYNNFVIERKSSSSYDENDSERQILTIPPKTHEKNEKDIIYSKLKTMESKTKIWEKSYPIKANSIIGTCQDKCPKQEITNREKDNDLSLFEKTGKIIIDEHGIKMYKADPNACVKKYARSAAAVHADPSLIRPPLILKKTLEYLTHNILERKEEYHTIYFFIRDRARSIIQDLTIQDIRDERSVDLHEIISRFHIMSHHLLADVGEELSDPHQNLELMSKWLKSLQELYFELRSNGIECPNESEFTAYYILVKITSDQEVAKCLRNLPSKVSKSPEVLFALKVYGAFSTKNYVRYFELVKQASYLSACLMHMYFAHIREEALRIMNTAFNIKVTDISKAGRYPISKLVDILAFETKGECTDFCKAHGIYIDGDDVLFKYSTFVTPDKKIKSKRSLRLIESKVAGIRYSDLVNLNFRIAPEPSKTPPKELETKINESPQKIEIINPPTQVQIVPPASQPKPPTPALIQSAIPKEVIREPETKIPLVTQQPPSRYDVPHVNPPSTFVPPKPTTQENRPIFPPIVFSPSQMPPFNIIKSPNPPIPPTLIQPQPPVAFKTQSHRNEISIDPLIPQIPVSPIKPLGPTEEETKKELKSKYFSLLKKYAERKKRIRASRKQHISNAMDFVLQENIMSDDYEEDQSMCKYYKHIFKKRYLSQLYQPLDLASLIFNSPVTDKIDTFFSFFWKLMIVPGTNSTHLNEWIAAKFSRPNSDDYLCNFIVNGKDVDSLPRPKKNTELHICARTPKDSRSWRGTSSIIFILDNPNNTDLQTYFSLEKKRLHQHFSNLGLFNDTHIPILILFDKSWFHNSSENMLKEHFLHIIYEDFKCFSNVEYVGINFTHLLNFPSSEEIAILNQVLENYTLWLANNSSDPPLLHTYSIRDLIEETTFSHIRKLLIDIDPNARNGITVKDLILVYNDVCESLSHQTISETERMRKLNWPAPEFEKYCDWNTDENAILQKELLGQLSLPTIDLTLYNSKHIVDNLYSSCKQYVTTLYTKRKIYHPAISSQSIKQLVKELVNGGGYAASIKIFEMFIEIHLTLLFDKDPLYSFVFTTAEFKSIANSVLERLRYSSNPFIESSLRASYGLKMSLNSDKTNFETFRNLKRIIKESTQEKNQDCKKRKLVTYIDINQCIGMHTQLSNKISEQRSLFSHLESAPSDLSYHSIVDTDMSDTVSTSDSCQSCIDSLKLLQEKLEMYRKGI</sequence>
<dbReference type="RefSeq" id="XP_002682760.1">
    <property type="nucleotide sequence ID" value="XM_002682714.1"/>
</dbReference>
<evidence type="ECO:0000259" key="2">
    <source>
        <dbReference type="Pfam" id="PF03399"/>
    </source>
</evidence>
<name>D2UZY9_NAEGR</name>
<dbReference type="VEuPathDB" id="AmoebaDB:NAEGRDRAFT_45584"/>
<feature type="compositionally biased region" description="Low complexity" evidence="1">
    <location>
        <begin position="8"/>
        <end position="17"/>
    </location>
</feature>
<feature type="region of interest" description="Disordered" evidence="1">
    <location>
        <begin position="1"/>
        <end position="363"/>
    </location>
</feature>
<dbReference type="GO" id="GO:0005737">
    <property type="term" value="C:cytoplasm"/>
    <property type="evidence" value="ECO:0007669"/>
    <property type="project" value="TreeGrafter"/>
</dbReference>
<dbReference type="PANTHER" id="PTHR12436:SF3">
    <property type="entry name" value="GERMINAL-CENTER ASSOCIATED NUCLEAR PROTEIN"/>
    <property type="match status" value="1"/>
</dbReference>
<feature type="compositionally biased region" description="Basic residues" evidence="1">
    <location>
        <begin position="98"/>
        <end position="110"/>
    </location>
</feature>
<dbReference type="InterPro" id="IPR005062">
    <property type="entry name" value="SAC3/GANP/THP3_conserved"/>
</dbReference>